<keyword evidence="2" id="KW-1185">Reference proteome</keyword>
<evidence type="ECO:0000313" key="2">
    <source>
        <dbReference type="Proteomes" id="UP000092583"/>
    </source>
</evidence>
<dbReference type="SUPFAM" id="SSF52540">
    <property type="entry name" value="P-loop containing nucleoside triphosphate hydrolases"/>
    <property type="match status" value="1"/>
</dbReference>
<reference evidence="2" key="2">
    <citation type="submission" date="2013-12" db="EMBL/GenBank/DDBJ databases">
        <title>Evolution of pathogenesis and genome organization in the Tremellales.</title>
        <authorList>
            <person name="Cuomo C."/>
            <person name="Litvintseva A."/>
            <person name="Heitman J."/>
            <person name="Chen Y."/>
            <person name="Sun S."/>
            <person name="Springer D."/>
            <person name="Dromer F."/>
            <person name="Young S."/>
            <person name="Zeng Q."/>
            <person name="Chapman S."/>
            <person name="Gujja S."/>
            <person name="Saif S."/>
            <person name="Birren B."/>
        </authorList>
    </citation>
    <scope>NUCLEOTIDE SEQUENCE [LARGE SCALE GENOMIC DNA]</scope>
    <source>
        <strain evidence="2">CBS 10435</strain>
    </source>
</reference>
<accession>A0A1B9IYU3</accession>
<dbReference type="InterPro" id="IPR027417">
    <property type="entry name" value="P-loop_NTPase"/>
</dbReference>
<proteinExistence type="predicted"/>
<name>A0A1B9IYU3_9TREE</name>
<reference evidence="1 2" key="1">
    <citation type="submission" date="2013-07" db="EMBL/GenBank/DDBJ databases">
        <title>The Genome Sequence of Kwoniella mangroviensis CBS10435.</title>
        <authorList>
            <consortium name="The Broad Institute Genome Sequencing Platform"/>
            <person name="Cuomo C."/>
            <person name="Litvintseva A."/>
            <person name="Chen Y."/>
            <person name="Heitman J."/>
            <person name="Sun S."/>
            <person name="Springer D."/>
            <person name="Dromer F."/>
            <person name="Young S.K."/>
            <person name="Zeng Q."/>
            <person name="Gargeya S."/>
            <person name="Fitzgerald M."/>
            <person name="Abouelleil A."/>
            <person name="Alvarado L."/>
            <person name="Berlin A.M."/>
            <person name="Chapman S.B."/>
            <person name="Dewar J."/>
            <person name="Goldberg J."/>
            <person name="Griggs A."/>
            <person name="Gujja S."/>
            <person name="Hansen M."/>
            <person name="Howarth C."/>
            <person name="Imamovic A."/>
            <person name="Larimer J."/>
            <person name="McCowan C."/>
            <person name="Murphy C."/>
            <person name="Pearson M."/>
            <person name="Priest M."/>
            <person name="Roberts A."/>
            <person name="Saif S."/>
            <person name="Shea T."/>
            <person name="Sykes S."/>
            <person name="Wortman J."/>
            <person name="Nusbaum C."/>
            <person name="Birren B."/>
        </authorList>
    </citation>
    <scope>NUCLEOTIDE SEQUENCE [LARGE SCALE GENOMIC DNA]</scope>
    <source>
        <strain evidence="1 2">CBS 10435</strain>
    </source>
</reference>
<dbReference type="Gene3D" id="3.40.50.300">
    <property type="entry name" value="P-loop containing nucleotide triphosphate hydrolases"/>
    <property type="match status" value="1"/>
</dbReference>
<dbReference type="Proteomes" id="UP000092583">
    <property type="component" value="Unassembled WGS sequence"/>
</dbReference>
<dbReference type="AlphaFoldDB" id="A0A1B9IYU3"/>
<sequence length="411" mass="45906">MSADQPGTPLAARITTNQLLSEIEVGTAAEQVFSYRWFRQSTDYITLSNLAFPFGPTFVESLDQLILEGRSHPGKSTLMRGDLVELVGSSGTGKTTFLTHLIFTTLLPQSLPDFLSTPLGGRGLNVTLVQPITHRSVIPLIRRSLRNHILHISPTTPIQMVDKVIKESLSRLTVYRPKPRWKDYALCMKKILDNATNYPRGISSSSVEGDGEGRGLDLLVIDGMGDPHYPTKWIEEQKGNNRYYDAVYKDKDRILGMEDIGLKQVMECIGRIRKEVGAVVVMSTQGLRVSKESSPLFHTHLPPPYPSPFSPSSLDINPNIKLSDLNPTVWPVNIQITFTGQLKALQFPMETTLVEVLQSKYQQRMKDRNEDQTKVYEGIVKMTQTNTGNVSTMSGGKFRFGINNEGLLVQI</sequence>
<protein>
    <recommendedName>
        <fullName evidence="3">P-loop containing nucleoside triphosphate hydrolase protein</fullName>
    </recommendedName>
</protein>
<dbReference type="STRING" id="1331196.A0A1B9IYU3"/>
<dbReference type="EMBL" id="KI669459">
    <property type="protein sequence ID" value="OCF60705.1"/>
    <property type="molecule type" value="Genomic_DNA"/>
</dbReference>
<evidence type="ECO:0008006" key="3">
    <source>
        <dbReference type="Google" id="ProtNLM"/>
    </source>
</evidence>
<evidence type="ECO:0000313" key="1">
    <source>
        <dbReference type="EMBL" id="OCF60705.1"/>
    </source>
</evidence>
<organism evidence="1 2">
    <name type="scientific">Kwoniella mangroviensis CBS 10435</name>
    <dbReference type="NCBI Taxonomy" id="1331196"/>
    <lineage>
        <taxon>Eukaryota</taxon>
        <taxon>Fungi</taxon>
        <taxon>Dikarya</taxon>
        <taxon>Basidiomycota</taxon>
        <taxon>Agaricomycotina</taxon>
        <taxon>Tremellomycetes</taxon>
        <taxon>Tremellales</taxon>
        <taxon>Cryptococcaceae</taxon>
        <taxon>Kwoniella</taxon>
    </lineage>
</organism>
<gene>
    <name evidence="1" type="ORF">L486_00343</name>
</gene>
<dbReference type="OrthoDB" id="420422at2759"/>